<organism evidence="1 2">
    <name type="scientific">Stylosanthes scabra</name>
    <dbReference type="NCBI Taxonomy" id="79078"/>
    <lineage>
        <taxon>Eukaryota</taxon>
        <taxon>Viridiplantae</taxon>
        <taxon>Streptophyta</taxon>
        <taxon>Embryophyta</taxon>
        <taxon>Tracheophyta</taxon>
        <taxon>Spermatophyta</taxon>
        <taxon>Magnoliopsida</taxon>
        <taxon>eudicotyledons</taxon>
        <taxon>Gunneridae</taxon>
        <taxon>Pentapetalae</taxon>
        <taxon>rosids</taxon>
        <taxon>fabids</taxon>
        <taxon>Fabales</taxon>
        <taxon>Fabaceae</taxon>
        <taxon>Papilionoideae</taxon>
        <taxon>50 kb inversion clade</taxon>
        <taxon>dalbergioids sensu lato</taxon>
        <taxon>Dalbergieae</taxon>
        <taxon>Pterocarpus clade</taxon>
        <taxon>Stylosanthes</taxon>
    </lineage>
</organism>
<keyword evidence="2" id="KW-1185">Reference proteome</keyword>
<protein>
    <submittedName>
        <fullName evidence="1">Uncharacterized protein</fullName>
    </submittedName>
</protein>
<evidence type="ECO:0000313" key="1">
    <source>
        <dbReference type="EMBL" id="MED6216315.1"/>
    </source>
</evidence>
<gene>
    <name evidence="1" type="ORF">PIB30_006600</name>
</gene>
<comment type="caution">
    <text evidence="1">The sequence shown here is derived from an EMBL/GenBank/DDBJ whole genome shotgun (WGS) entry which is preliminary data.</text>
</comment>
<dbReference type="Proteomes" id="UP001341840">
    <property type="component" value="Unassembled WGS sequence"/>
</dbReference>
<evidence type="ECO:0000313" key="2">
    <source>
        <dbReference type="Proteomes" id="UP001341840"/>
    </source>
</evidence>
<sequence length="192" mass="22191">MTSIEKKIKYNIKLAGPNHKVIETGLRRNKKLGLVCTYCAALGHETRNCHVFLEDSTLNEIKEDSIGEWVKADKLEDEFFERKLHVQVLRRIHLNLLLNLEKKPPPSWLLEGFSSLSMEERQLMNLKEKDKDAKVSTNDKLEAVTLGSKQHMINDIALVVLQDLQMDLRLLNTLQHQQPRDNLVKNQQQLCA</sequence>
<reference evidence="1 2" key="1">
    <citation type="journal article" date="2023" name="Plants (Basel)">
        <title>Bridging the Gap: Combining Genomics and Transcriptomics Approaches to Understand Stylosanthes scabra, an Orphan Legume from the Brazilian Caatinga.</title>
        <authorList>
            <person name="Ferreira-Neto J.R.C."/>
            <person name="da Silva M.D."/>
            <person name="Binneck E."/>
            <person name="de Melo N.F."/>
            <person name="da Silva R.H."/>
            <person name="de Melo A.L.T.M."/>
            <person name="Pandolfi V."/>
            <person name="Bustamante F.O."/>
            <person name="Brasileiro-Vidal A.C."/>
            <person name="Benko-Iseppon A.M."/>
        </authorList>
    </citation>
    <scope>NUCLEOTIDE SEQUENCE [LARGE SCALE GENOMIC DNA]</scope>
    <source>
        <tissue evidence="1">Leaves</tissue>
    </source>
</reference>
<accession>A0ABU6Z268</accession>
<dbReference type="EMBL" id="JASCZI010271874">
    <property type="protein sequence ID" value="MED6216315.1"/>
    <property type="molecule type" value="Genomic_DNA"/>
</dbReference>
<proteinExistence type="predicted"/>
<name>A0ABU6Z268_9FABA</name>